<evidence type="ECO:0000256" key="1">
    <source>
        <dbReference type="ARBA" id="ARBA00010169"/>
    </source>
</evidence>
<dbReference type="EMBL" id="LDJL01000002">
    <property type="protein sequence ID" value="KRG71724.1"/>
    <property type="molecule type" value="Genomic_DNA"/>
</dbReference>
<dbReference type="InterPro" id="IPR011322">
    <property type="entry name" value="N-reg_PII-like_a/b"/>
</dbReference>
<comment type="caution">
    <text evidence="2">The sequence shown here is derived from an EMBL/GenBank/DDBJ whole genome shotgun (WGS) entry which is preliminary data.</text>
</comment>
<dbReference type="AlphaFoldDB" id="A0A0R0CP14"/>
<evidence type="ECO:0000313" key="2">
    <source>
        <dbReference type="EMBL" id="KRG71724.1"/>
    </source>
</evidence>
<dbReference type="Pfam" id="PF03091">
    <property type="entry name" value="CutA1"/>
    <property type="match status" value="1"/>
</dbReference>
<name>A0A0R0CP14_9GAMM</name>
<sequence length="107" mass="11660">MSVHLVFCTCPDSRVATGIAETLVNEGLAACVSQLPGMTSIYRWQGAICRSREVQLLIKTGSGQSQAAMERIKALHPFELPEILVVEATSGLPAYLDWVQAETRKDV</sequence>
<comment type="similarity">
    <text evidence="1">Belongs to the CutA family.</text>
</comment>
<dbReference type="SUPFAM" id="SSF54913">
    <property type="entry name" value="GlnB-like"/>
    <property type="match status" value="1"/>
</dbReference>
<dbReference type="RefSeq" id="WP_057657109.1">
    <property type="nucleotide sequence ID" value="NZ_LDJL01000002.1"/>
</dbReference>
<accession>A0A0R0CP14</accession>
<protein>
    <submittedName>
        <fullName evidence="2">Dihydroorotate dehydrogenase</fullName>
    </submittedName>
</protein>
<organism evidence="2 3">
    <name type="scientific">Pseudoxanthomonas dokdonensis</name>
    <dbReference type="NCBI Taxonomy" id="344882"/>
    <lineage>
        <taxon>Bacteria</taxon>
        <taxon>Pseudomonadati</taxon>
        <taxon>Pseudomonadota</taxon>
        <taxon>Gammaproteobacteria</taxon>
        <taxon>Lysobacterales</taxon>
        <taxon>Lysobacteraceae</taxon>
        <taxon>Pseudoxanthomonas</taxon>
    </lineage>
</organism>
<dbReference type="STRING" id="344882.ABB29_02095"/>
<dbReference type="PANTHER" id="PTHR23419:SF8">
    <property type="entry name" value="FI09726P"/>
    <property type="match status" value="1"/>
</dbReference>
<proteinExistence type="inferred from homology"/>
<dbReference type="InterPro" id="IPR004323">
    <property type="entry name" value="Ion_tolerance_CutA"/>
</dbReference>
<dbReference type="GO" id="GO:0005507">
    <property type="term" value="F:copper ion binding"/>
    <property type="evidence" value="ECO:0007669"/>
    <property type="project" value="TreeGrafter"/>
</dbReference>
<dbReference type="PANTHER" id="PTHR23419">
    <property type="entry name" value="DIVALENT CATION TOLERANCE CUTA-RELATED"/>
    <property type="match status" value="1"/>
</dbReference>
<reference evidence="2 3" key="1">
    <citation type="submission" date="2015-05" db="EMBL/GenBank/DDBJ databases">
        <title>Genome sequencing and analysis of members of genus Stenotrophomonas.</title>
        <authorList>
            <person name="Patil P.P."/>
            <person name="Midha S."/>
            <person name="Patil P.B."/>
        </authorList>
    </citation>
    <scope>NUCLEOTIDE SEQUENCE [LARGE SCALE GENOMIC DNA]</scope>
    <source>
        <strain evidence="2 3">DSM 21858</strain>
    </source>
</reference>
<evidence type="ECO:0000313" key="3">
    <source>
        <dbReference type="Proteomes" id="UP000052052"/>
    </source>
</evidence>
<dbReference type="PATRIC" id="fig|344882.3.peg.1623"/>
<dbReference type="Gene3D" id="3.30.70.120">
    <property type="match status" value="1"/>
</dbReference>
<dbReference type="GO" id="GO:0010038">
    <property type="term" value="P:response to metal ion"/>
    <property type="evidence" value="ECO:0007669"/>
    <property type="project" value="InterPro"/>
</dbReference>
<keyword evidence="3" id="KW-1185">Reference proteome</keyword>
<gene>
    <name evidence="2" type="ORF">ABB29_02095</name>
</gene>
<dbReference type="OrthoDB" id="37622at2"/>
<dbReference type="Proteomes" id="UP000052052">
    <property type="component" value="Unassembled WGS sequence"/>
</dbReference>
<dbReference type="InterPro" id="IPR015867">
    <property type="entry name" value="N-reg_PII/ATP_PRibTrfase_C"/>
</dbReference>